<feature type="compositionally biased region" description="Polar residues" evidence="1">
    <location>
        <begin position="7"/>
        <end position="32"/>
    </location>
</feature>
<dbReference type="AlphaFoldDB" id="A0A183CSR6"/>
<dbReference type="WBParaSite" id="GPLIN_001592400">
    <property type="protein sequence ID" value="GPLIN_001592400"/>
    <property type="gene ID" value="GPLIN_001592400"/>
</dbReference>
<reference evidence="3" key="2">
    <citation type="submission" date="2016-06" db="UniProtKB">
        <authorList>
            <consortium name="WormBaseParasite"/>
        </authorList>
    </citation>
    <scope>IDENTIFICATION</scope>
</reference>
<reference evidence="2" key="1">
    <citation type="submission" date="2014-05" db="EMBL/GenBank/DDBJ databases">
        <title>The genome and life-stage specific transcriptomes of Globodera pallida elucidate key aspects of plant parasitism by a cyst nematode.</title>
        <authorList>
            <person name="Cotton J.A."/>
            <person name="Lilley C.J."/>
            <person name="Jones L.M."/>
            <person name="Kikuchi T."/>
            <person name="Reid A.J."/>
            <person name="Thorpe P."/>
            <person name="Tsai I.J."/>
            <person name="Beasley H."/>
            <person name="Blok V."/>
            <person name="Cock P.J.A."/>
            <person name="Van den Akker S.E."/>
            <person name="Holroyd N."/>
            <person name="Hunt M."/>
            <person name="Mantelin S."/>
            <person name="Naghra H."/>
            <person name="Pain A."/>
            <person name="Palomares-Rius J.E."/>
            <person name="Zarowiecki M."/>
            <person name="Berriman M."/>
            <person name="Jones J.T."/>
            <person name="Urwin P.E."/>
        </authorList>
    </citation>
    <scope>NUCLEOTIDE SEQUENCE [LARGE SCALE GENOMIC DNA]</scope>
    <source>
        <strain evidence="2">Lindley</strain>
    </source>
</reference>
<proteinExistence type="predicted"/>
<organism evidence="2 3">
    <name type="scientific">Globodera pallida</name>
    <name type="common">Potato cyst nematode worm</name>
    <name type="synonym">Heterodera pallida</name>
    <dbReference type="NCBI Taxonomy" id="36090"/>
    <lineage>
        <taxon>Eukaryota</taxon>
        <taxon>Metazoa</taxon>
        <taxon>Ecdysozoa</taxon>
        <taxon>Nematoda</taxon>
        <taxon>Chromadorea</taxon>
        <taxon>Rhabditida</taxon>
        <taxon>Tylenchina</taxon>
        <taxon>Tylenchomorpha</taxon>
        <taxon>Tylenchoidea</taxon>
        <taxon>Heteroderidae</taxon>
        <taxon>Heteroderinae</taxon>
        <taxon>Globodera</taxon>
    </lineage>
</organism>
<feature type="region of interest" description="Disordered" evidence="1">
    <location>
        <begin position="1"/>
        <end position="32"/>
    </location>
</feature>
<sequence>LRHRKSSTCSPTVSPNPSSIANTAQNLFPPQT</sequence>
<protein>
    <submittedName>
        <fullName evidence="3">Uncharacterized protein</fullName>
    </submittedName>
</protein>
<name>A0A183CSR6_GLOPA</name>
<dbReference type="Proteomes" id="UP000050741">
    <property type="component" value="Unassembled WGS sequence"/>
</dbReference>
<evidence type="ECO:0000313" key="3">
    <source>
        <dbReference type="WBParaSite" id="GPLIN_001592400"/>
    </source>
</evidence>
<evidence type="ECO:0000256" key="1">
    <source>
        <dbReference type="SAM" id="MobiDB-lite"/>
    </source>
</evidence>
<accession>A0A183CSR6</accession>
<evidence type="ECO:0000313" key="2">
    <source>
        <dbReference type="Proteomes" id="UP000050741"/>
    </source>
</evidence>
<keyword evidence="2" id="KW-1185">Reference proteome</keyword>